<reference evidence="2 5" key="2">
    <citation type="submission" date="2019-09" db="EMBL/GenBank/DDBJ databases">
        <title>Draft genome sequencing of Hungatella hathewayi 123Y-2.</title>
        <authorList>
            <person name="Lv Q."/>
            <person name="Li S."/>
        </authorList>
    </citation>
    <scope>NUCLEOTIDE SEQUENCE [LARGE SCALE GENOMIC DNA]</scope>
    <source>
        <strain evidence="2 5">123Y-2</strain>
    </source>
</reference>
<keyword evidence="1" id="KW-1133">Transmembrane helix</keyword>
<feature type="transmembrane region" description="Helical" evidence="1">
    <location>
        <begin position="130"/>
        <end position="160"/>
    </location>
</feature>
<feature type="transmembrane region" description="Helical" evidence="1">
    <location>
        <begin position="210"/>
        <end position="231"/>
    </location>
</feature>
<protein>
    <recommendedName>
        <fullName evidence="6">Conjugal transfer protein TrbL</fullName>
    </recommendedName>
</protein>
<sequence length="236" mass="25931">MGILDGIVEWIAEQVMHGLDLITTSVLGALGCDMTVFLRYFPAAETMYHVFVALSIGLILLNLVWQLFKNFGLGTGIEAEDPVKLTIRSVLFILLAYFSDNIVNTVLEIGGTPYRWIMDSELPTLSFADFNSVMLVIIGVCANGAVALITLVLVLILAWNYLKLLFEAAERYILLGVLVYTAPVAFSMGAAQATSNIFKSWCRMLGGQVFLLIMNAWCLRLFTSMVGAFIANPLSV</sequence>
<evidence type="ECO:0000313" key="5">
    <source>
        <dbReference type="Proteomes" id="UP000434223"/>
    </source>
</evidence>
<proteinExistence type="predicted"/>
<gene>
    <name evidence="3" type="ORF">DXC39_32345</name>
    <name evidence="2" type="ORF">GNE07_20115</name>
</gene>
<evidence type="ECO:0000313" key="2">
    <source>
        <dbReference type="EMBL" id="MUB65330.1"/>
    </source>
</evidence>
<dbReference type="RefSeq" id="WP_055650182.1">
    <property type="nucleotide sequence ID" value="NZ_CABJBJ010000055.1"/>
</dbReference>
<evidence type="ECO:0000256" key="1">
    <source>
        <dbReference type="SAM" id="Phobius"/>
    </source>
</evidence>
<comment type="caution">
    <text evidence="3">The sequence shown here is derived from an EMBL/GenBank/DDBJ whole genome shotgun (WGS) entry which is preliminary data.</text>
</comment>
<dbReference type="OrthoDB" id="1891356at2"/>
<feature type="transmembrane region" description="Helical" evidence="1">
    <location>
        <begin position="89"/>
        <end position="110"/>
    </location>
</feature>
<evidence type="ECO:0000313" key="4">
    <source>
        <dbReference type="Proteomes" id="UP000261257"/>
    </source>
</evidence>
<keyword evidence="1" id="KW-0472">Membrane</keyword>
<feature type="transmembrane region" description="Helical" evidence="1">
    <location>
        <begin position="172"/>
        <end position="190"/>
    </location>
</feature>
<accession>A0A174SMY4</accession>
<dbReference type="EMBL" id="WNME01000014">
    <property type="protein sequence ID" value="MUB65330.1"/>
    <property type="molecule type" value="Genomic_DNA"/>
</dbReference>
<evidence type="ECO:0000313" key="3">
    <source>
        <dbReference type="EMBL" id="RGL92290.1"/>
    </source>
</evidence>
<evidence type="ECO:0008006" key="6">
    <source>
        <dbReference type="Google" id="ProtNLM"/>
    </source>
</evidence>
<dbReference type="AlphaFoldDB" id="A0A174SMY4"/>
<reference evidence="3 4" key="1">
    <citation type="submission" date="2018-08" db="EMBL/GenBank/DDBJ databases">
        <title>A genome reference for cultivated species of the human gut microbiota.</title>
        <authorList>
            <person name="Zou Y."/>
            <person name="Xue W."/>
            <person name="Luo G."/>
        </authorList>
    </citation>
    <scope>NUCLEOTIDE SEQUENCE [LARGE SCALE GENOMIC DNA]</scope>
    <source>
        <strain evidence="3 4">TF05-11AC</strain>
    </source>
</reference>
<keyword evidence="1" id="KW-0812">Transmembrane</keyword>
<dbReference type="Proteomes" id="UP000261257">
    <property type="component" value="Unassembled WGS sequence"/>
</dbReference>
<dbReference type="EMBL" id="QSSQ01000070">
    <property type="protein sequence ID" value="RGL92290.1"/>
    <property type="molecule type" value="Genomic_DNA"/>
</dbReference>
<organism evidence="3 4">
    <name type="scientific">Hungatella hathewayi</name>
    <dbReference type="NCBI Taxonomy" id="154046"/>
    <lineage>
        <taxon>Bacteria</taxon>
        <taxon>Bacillati</taxon>
        <taxon>Bacillota</taxon>
        <taxon>Clostridia</taxon>
        <taxon>Lachnospirales</taxon>
        <taxon>Lachnospiraceae</taxon>
        <taxon>Hungatella</taxon>
    </lineage>
</organism>
<dbReference type="Proteomes" id="UP000434223">
    <property type="component" value="Unassembled WGS sequence"/>
</dbReference>
<feature type="transmembrane region" description="Helical" evidence="1">
    <location>
        <begin position="47"/>
        <end position="68"/>
    </location>
</feature>
<name>A0A174SMY4_9FIRM</name>